<keyword evidence="3" id="KW-1185">Reference proteome</keyword>
<dbReference type="AlphaFoldDB" id="A0A1G8C2N3"/>
<protein>
    <submittedName>
        <fullName evidence="2">Uncharacterized protein</fullName>
    </submittedName>
</protein>
<gene>
    <name evidence="2" type="ORF">SAMN05192534_10543</name>
</gene>
<dbReference type="OrthoDB" id="9813552at2"/>
<evidence type="ECO:0000313" key="2">
    <source>
        <dbReference type="EMBL" id="SDH39746.1"/>
    </source>
</evidence>
<organism evidence="2 3">
    <name type="scientific">Alteribacillus persepolensis</name>
    <dbReference type="NCBI Taxonomy" id="568899"/>
    <lineage>
        <taxon>Bacteria</taxon>
        <taxon>Bacillati</taxon>
        <taxon>Bacillota</taxon>
        <taxon>Bacilli</taxon>
        <taxon>Bacillales</taxon>
        <taxon>Bacillaceae</taxon>
        <taxon>Alteribacillus</taxon>
    </lineage>
</organism>
<reference evidence="3" key="1">
    <citation type="submission" date="2016-10" db="EMBL/GenBank/DDBJ databases">
        <authorList>
            <person name="Varghese N."/>
            <person name="Submissions S."/>
        </authorList>
    </citation>
    <scope>NUCLEOTIDE SEQUENCE [LARGE SCALE GENOMIC DNA]</scope>
    <source>
        <strain evidence="3">DSM 21632</strain>
    </source>
</reference>
<dbReference type="EMBL" id="FNDK01000005">
    <property type="protein sequence ID" value="SDH39746.1"/>
    <property type="molecule type" value="Genomic_DNA"/>
</dbReference>
<feature type="signal peptide" evidence="1">
    <location>
        <begin position="1"/>
        <end position="26"/>
    </location>
</feature>
<dbReference type="STRING" id="568899.SAMN05192534_10543"/>
<evidence type="ECO:0000313" key="3">
    <source>
        <dbReference type="Proteomes" id="UP000199163"/>
    </source>
</evidence>
<accession>A0A1G8C2N3</accession>
<dbReference type="Proteomes" id="UP000199163">
    <property type="component" value="Unassembled WGS sequence"/>
</dbReference>
<proteinExistence type="predicted"/>
<feature type="chain" id="PRO_5011517922" evidence="1">
    <location>
        <begin position="27"/>
        <end position="171"/>
    </location>
</feature>
<name>A0A1G8C2N3_9BACI</name>
<keyword evidence="1" id="KW-0732">Signal</keyword>
<dbReference type="RefSeq" id="WP_091272113.1">
    <property type="nucleotide sequence ID" value="NZ_FNDK01000005.1"/>
</dbReference>
<sequence>MKKKRVMVSILIGCIIGFGVTSGAHAFNHHSAAGYTWFLSSIKSTVEHANSYHENADHFDMMMNTAEGSVSLNSNGSKLAEDIETLFNSEGINNHLHDYNPEELVIRVSDPNVLSFDKAEAKQKMAISKDPVQEAVVEAYAQQEGAAHLYLDAVEEGEITTLAKTEIEVKK</sequence>
<evidence type="ECO:0000256" key="1">
    <source>
        <dbReference type="SAM" id="SignalP"/>
    </source>
</evidence>